<dbReference type="GeneID" id="30993150"/>
<dbReference type="InterPro" id="IPR023395">
    <property type="entry name" value="MCP_dom_sf"/>
</dbReference>
<dbReference type="SUPFAM" id="SSF103506">
    <property type="entry name" value="Mitochondrial carrier"/>
    <property type="match status" value="1"/>
</dbReference>
<feature type="transmembrane region" description="Helical" evidence="5">
    <location>
        <begin position="427"/>
        <end position="448"/>
    </location>
</feature>
<dbReference type="AlphaFoldDB" id="A0A1E4RLG7"/>
<evidence type="ECO:0000313" key="7">
    <source>
        <dbReference type="Proteomes" id="UP000095085"/>
    </source>
</evidence>
<sequence>MSSSGPNKLRPYYDHDTFDAGYSVIYKPSVGLIDTQTSRPISSLLKSSVSSKKLSDGSGNFSPGKSIGLSGFSSIKDSAANKSIGASDKNYVYDLEFQEYFDFNNLSELFKNLVWNFCKNYFKVVLSQPLEIVRLVLQVGYFNFEAKNDSKKSNSKSKNYSRLLDTSTSTLSPQVTDVSDSESEAEINYFQSTNDVANASNPYIPNSTLGNKKASSKKSRTLKNLNKIQPISKHTIDIMTAVASKDGPLALFRGVNAQFIHQTLSHTIEAWITGFISPFLGIPDPFFLDLTHSTDPFKSFWLSVLACVLTGVILMPLDLIKIRLMITQFNKPLLTDSPNSISSPESLDSPNLLTQDLANTTNIDQPSPRTNKINTRSIRDSIRNYPIQLLLRPPPTIALLTILHQFSTSVFRKTAPYLMYIRFNIDSYHSSNLFTLINLILLIMEFFIKLPVENLLRKEQINFLLRPKSLEEDEKRVVTIDNPDEDLIVEYNSWNLHETLYEDNLDDNDDINDAEKKSISLIKAGGITGFLEKVKRLNLFNGWRVGVLNIIGFWGYNILKSNNSSIAREEKL</sequence>
<comment type="subcellular location">
    <subcellularLocation>
        <location evidence="1">Membrane</location>
    </subcellularLocation>
</comment>
<evidence type="ECO:0008006" key="8">
    <source>
        <dbReference type="Google" id="ProtNLM"/>
    </source>
</evidence>
<evidence type="ECO:0000256" key="4">
    <source>
        <dbReference type="ARBA" id="ARBA00023136"/>
    </source>
</evidence>
<keyword evidence="7" id="KW-1185">Reference proteome</keyword>
<dbReference type="RefSeq" id="XP_020077179.1">
    <property type="nucleotide sequence ID" value="XM_020218600.1"/>
</dbReference>
<dbReference type="Gene3D" id="1.50.40.10">
    <property type="entry name" value="Mitochondrial carrier domain"/>
    <property type="match status" value="1"/>
</dbReference>
<evidence type="ECO:0000256" key="3">
    <source>
        <dbReference type="ARBA" id="ARBA00022989"/>
    </source>
</evidence>
<accession>A0A1E4RLG7</accession>
<keyword evidence="3 5" id="KW-1133">Transmembrane helix</keyword>
<dbReference type="GO" id="GO:0016020">
    <property type="term" value="C:membrane"/>
    <property type="evidence" value="ECO:0007669"/>
    <property type="project" value="UniProtKB-SubCell"/>
</dbReference>
<dbReference type="Proteomes" id="UP000095085">
    <property type="component" value="Unassembled WGS sequence"/>
</dbReference>
<dbReference type="STRING" id="984485.A0A1E4RLG7"/>
<keyword evidence="2 5" id="KW-0812">Transmembrane</keyword>
<evidence type="ECO:0000313" key="6">
    <source>
        <dbReference type="EMBL" id="ODV68112.1"/>
    </source>
</evidence>
<organism evidence="6 7">
    <name type="scientific">Hyphopichia burtonii NRRL Y-1933</name>
    <dbReference type="NCBI Taxonomy" id="984485"/>
    <lineage>
        <taxon>Eukaryota</taxon>
        <taxon>Fungi</taxon>
        <taxon>Dikarya</taxon>
        <taxon>Ascomycota</taxon>
        <taxon>Saccharomycotina</taxon>
        <taxon>Pichiomycetes</taxon>
        <taxon>Debaryomycetaceae</taxon>
        <taxon>Hyphopichia</taxon>
    </lineage>
</organism>
<name>A0A1E4RLG7_9ASCO</name>
<evidence type="ECO:0000256" key="2">
    <source>
        <dbReference type="ARBA" id="ARBA00022692"/>
    </source>
</evidence>
<keyword evidence="4 5" id="KW-0472">Membrane</keyword>
<protein>
    <recommendedName>
        <fullName evidence="8">Mitochondrial carrier</fullName>
    </recommendedName>
</protein>
<feature type="transmembrane region" description="Helical" evidence="5">
    <location>
        <begin position="300"/>
        <end position="320"/>
    </location>
</feature>
<evidence type="ECO:0000256" key="1">
    <source>
        <dbReference type="ARBA" id="ARBA00004370"/>
    </source>
</evidence>
<evidence type="ECO:0000256" key="5">
    <source>
        <dbReference type="SAM" id="Phobius"/>
    </source>
</evidence>
<dbReference type="OrthoDB" id="77989at2759"/>
<proteinExistence type="predicted"/>
<reference evidence="7" key="1">
    <citation type="submission" date="2016-05" db="EMBL/GenBank/DDBJ databases">
        <title>Comparative genomics of biotechnologically important yeasts.</title>
        <authorList>
            <consortium name="DOE Joint Genome Institute"/>
            <person name="Riley R."/>
            <person name="Haridas S."/>
            <person name="Wolfe K.H."/>
            <person name="Lopes M.R."/>
            <person name="Hittinger C.T."/>
            <person name="Goker M."/>
            <person name="Salamov A."/>
            <person name="Wisecaver J."/>
            <person name="Long T.M."/>
            <person name="Aerts A.L."/>
            <person name="Barry K."/>
            <person name="Choi C."/>
            <person name="Clum A."/>
            <person name="Coughlan A.Y."/>
            <person name="Deshpande S."/>
            <person name="Douglass A.P."/>
            <person name="Hanson S.J."/>
            <person name="Klenk H.-P."/>
            <person name="Labutti K."/>
            <person name="Lapidus A."/>
            <person name="Lindquist E."/>
            <person name="Lipzen A."/>
            <person name="Meier-Kolthoff J.P."/>
            <person name="Ohm R.A."/>
            <person name="Otillar R.P."/>
            <person name="Pangilinan J."/>
            <person name="Peng Y."/>
            <person name="Rokas A."/>
            <person name="Rosa C.A."/>
            <person name="Scheuner C."/>
            <person name="Sibirny A.A."/>
            <person name="Slot J.C."/>
            <person name="Stielow J.B."/>
            <person name="Sun H."/>
            <person name="Kurtzman C.P."/>
            <person name="Blackwell M."/>
            <person name="Grigoriev I.V."/>
            <person name="Jeffries T.W."/>
        </authorList>
    </citation>
    <scope>NUCLEOTIDE SEQUENCE [LARGE SCALE GENOMIC DNA]</scope>
    <source>
        <strain evidence="7">NRRL Y-1933</strain>
    </source>
</reference>
<dbReference type="EMBL" id="KV454540">
    <property type="protein sequence ID" value="ODV68112.1"/>
    <property type="molecule type" value="Genomic_DNA"/>
</dbReference>
<gene>
    <name evidence="6" type="ORF">HYPBUDRAFT_107958</name>
</gene>